<comment type="caution">
    <text evidence="1">The sequence shown here is derived from an EMBL/GenBank/DDBJ whole genome shotgun (WGS) entry which is preliminary data.</text>
</comment>
<reference evidence="1 2" key="1">
    <citation type="submission" date="2020-03" db="EMBL/GenBank/DDBJ databases">
        <title>Draft Genome Sequence of Cudoniella acicularis.</title>
        <authorList>
            <person name="Buettner E."/>
            <person name="Kellner H."/>
        </authorList>
    </citation>
    <scope>NUCLEOTIDE SEQUENCE [LARGE SCALE GENOMIC DNA]</scope>
    <source>
        <strain evidence="1 2">DSM 108380</strain>
    </source>
</reference>
<gene>
    <name evidence="1" type="ORF">G7Y89_g12732</name>
</gene>
<name>A0A8H4RAV5_9HELO</name>
<dbReference type="AlphaFoldDB" id="A0A8H4RAV5"/>
<evidence type="ECO:0000313" key="1">
    <source>
        <dbReference type="EMBL" id="KAF4625435.1"/>
    </source>
</evidence>
<evidence type="ECO:0000313" key="2">
    <source>
        <dbReference type="Proteomes" id="UP000566819"/>
    </source>
</evidence>
<protein>
    <submittedName>
        <fullName evidence="1">Uncharacterized protein</fullName>
    </submittedName>
</protein>
<keyword evidence="2" id="KW-1185">Reference proteome</keyword>
<dbReference type="Proteomes" id="UP000566819">
    <property type="component" value="Unassembled WGS sequence"/>
</dbReference>
<dbReference type="EMBL" id="JAAMPI010001378">
    <property type="protein sequence ID" value="KAF4625435.1"/>
    <property type="molecule type" value="Genomic_DNA"/>
</dbReference>
<organism evidence="1 2">
    <name type="scientific">Cudoniella acicularis</name>
    <dbReference type="NCBI Taxonomy" id="354080"/>
    <lineage>
        <taxon>Eukaryota</taxon>
        <taxon>Fungi</taxon>
        <taxon>Dikarya</taxon>
        <taxon>Ascomycota</taxon>
        <taxon>Pezizomycotina</taxon>
        <taxon>Leotiomycetes</taxon>
        <taxon>Helotiales</taxon>
        <taxon>Tricladiaceae</taxon>
        <taxon>Cudoniella</taxon>
    </lineage>
</organism>
<sequence>MNRYAFLCKACVSCALNNALRPPHLATNNILTGTASTSMKDNRANRSRSERGGLLVVPLSSHVRRKNEVIPGKRLLRGFISTDLINVLHALLQNPIVETALFTFNRADKFYRLEEVNAAAKVRIRQSAN</sequence>
<proteinExistence type="predicted"/>
<accession>A0A8H4RAV5</accession>